<proteinExistence type="predicted"/>
<accession>A0A7V7NWP6</accession>
<organism evidence="2 3">
    <name type="scientific">Vibrio chagasii</name>
    <dbReference type="NCBI Taxonomy" id="170679"/>
    <lineage>
        <taxon>Bacteria</taxon>
        <taxon>Pseudomonadati</taxon>
        <taxon>Pseudomonadota</taxon>
        <taxon>Gammaproteobacteria</taxon>
        <taxon>Vibrionales</taxon>
        <taxon>Vibrionaceae</taxon>
        <taxon>Vibrio</taxon>
    </lineage>
</organism>
<protein>
    <submittedName>
        <fullName evidence="2">Uncharacterized protein</fullName>
    </submittedName>
</protein>
<feature type="signal peptide" evidence="1">
    <location>
        <begin position="1"/>
        <end position="24"/>
    </location>
</feature>
<dbReference type="Proteomes" id="UP000423756">
    <property type="component" value="Unassembled WGS sequence"/>
</dbReference>
<evidence type="ECO:0000313" key="2">
    <source>
        <dbReference type="EMBL" id="KAB0482197.1"/>
    </source>
</evidence>
<keyword evidence="1" id="KW-0732">Signal</keyword>
<reference evidence="2 3" key="1">
    <citation type="submission" date="2019-09" db="EMBL/GenBank/DDBJ databases">
        <title>Draft genome sequences of 48 bacterial type strains from the CCUG.</title>
        <authorList>
            <person name="Tunovic T."/>
            <person name="Pineiro-Iglesias B."/>
            <person name="Unosson C."/>
            <person name="Inganas E."/>
            <person name="Ohlen M."/>
            <person name="Cardew S."/>
            <person name="Jensie-Markopoulos S."/>
            <person name="Salva-Serra F."/>
            <person name="Jaen-Luchoro D."/>
            <person name="Karlsson R."/>
            <person name="Svensson-Stadler L."/>
            <person name="Chun J."/>
            <person name="Moore E."/>
        </authorList>
    </citation>
    <scope>NUCLEOTIDE SEQUENCE [LARGE SCALE GENOMIC DNA]</scope>
    <source>
        <strain evidence="2 3">CCUG 48643</strain>
    </source>
</reference>
<dbReference type="AlphaFoldDB" id="A0A7V7NWP6"/>
<comment type="caution">
    <text evidence="2">The sequence shown here is derived from an EMBL/GenBank/DDBJ whole genome shotgun (WGS) entry which is preliminary data.</text>
</comment>
<dbReference type="RefSeq" id="WP_137406781.1">
    <property type="nucleotide sequence ID" value="NZ_AP025466.1"/>
</dbReference>
<sequence>MVSWKIRYLLIPLFLTLLSFSSLANFQNCREEPSGLCVSLITADNHYINVWFDQSIYVDILAVGYDLNSWRSWFVLRDKFASFSSFQVSHFADYDNNRNESVWFTAYKAQGAECWLRSKSLYFYESWDGADRIKRPKKYSDSRAYDTSVDEIVDRVNERYGFTDNSGNQITFCDVEVPVIMTN</sequence>
<feature type="chain" id="PRO_5030644155" evidence="1">
    <location>
        <begin position="25"/>
        <end position="183"/>
    </location>
</feature>
<gene>
    <name evidence="2" type="ORF">F7Q91_04230</name>
</gene>
<dbReference type="EMBL" id="VZPX01000005">
    <property type="protein sequence ID" value="KAB0482197.1"/>
    <property type="molecule type" value="Genomic_DNA"/>
</dbReference>
<dbReference type="GeneID" id="77344539"/>
<name>A0A7V7NWP6_9VIBR</name>
<evidence type="ECO:0000313" key="3">
    <source>
        <dbReference type="Proteomes" id="UP000423756"/>
    </source>
</evidence>
<evidence type="ECO:0000256" key="1">
    <source>
        <dbReference type="SAM" id="SignalP"/>
    </source>
</evidence>